<dbReference type="AlphaFoldDB" id="A0A4V0Z819"/>
<evidence type="ECO:0000313" key="1">
    <source>
        <dbReference type="EMBL" id="QBE98758.1"/>
    </source>
</evidence>
<sequence>MIPCLYDSREMTFDHNGIGKLADAQSCTVTEKRNGSYELKLVCPADGIHAESLEEGNIILAKPSDTGQSQPFRIYKVTTPIDGKLEVQARHISYQLNFITVSPFSAGGCQAALSSLKSHAASDCPFSVWTDVESNATFALG</sequence>
<dbReference type="EMBL" id="CP035945">
    <property type="protein sequence ID" value="QBE98758.1"/>
    <property type="molecule type" value="Genomic_DNA"/>
</dbReference>
<organism evidence="1 2">
    <name type="scientific">Blautia producta</name>
    <dbReference type="NCBI Taxonomy" id="33035"/>
    <lineage>
        <taxon>Bacteria</taxon>
        <taxon>Bacillati</taxon>
        <taxon>Bacillota</taxon>
        <taxon>Clostridia</taxon>
        <taxon>Lachnospirales</taxon>
        <taxon>Lachnospiraceae</taxon>
        <taxon>Blautia</taxon>
    </lineage>
</organism>
<dbReference type="RefSeq" id="WP_130182071.1">
    <property type="nucleotide sequence ID" value="NZ_CP035945.1"/>
</dbReference>
<proteinExistence type="predicted"/>
<reference evidence="1 2" key="1">
    <citation type="submission" date="2019-01" db="EMBL/GenBank/DDBJ databases">
        <title>PMF-metabolizing Aryl O-demethylase.</title>
        <authorList>
            <person name="Kim M."/>
        </authorList>
    </citation>
    <scope>NUCLEOTIDE SEQUENCE [LARGE SCALE GENOMIC DNA]</scope>
    <source>
        <strain evidence="1 2">PMF1</strain>
    </source>
</reference>
<protein>
    <submittedName>
        <fullName evidence="1">Uncharacterized protein</fullName>
    </submittedName>
</protein>
<evidence type="ECO:0000313" key="2">
    <source>
        <dbReference type="Proteomes" id="UP000289794"/>
    </source>
</evidence>
<dbReference type="Proteomes" id="UP000289794">
    <property type="component" value="Chromosome"/>
</dbReference>
<name>A0A4V0Z819_9FIRM</name>
<accession>A0A4V0Z819</accession>
<dbReference type="KEGG" id="bpro:PMF13cell1_04324"/>
<gene>
    <name evidence="1" type="ORF">PMF13cell1_04324</name>
</gene>